<comment type="caution">
    <text evidence="1">The sequence shown here is derived from an EMBL/GenBank/DDBJ whole genome shotgun (WGS) entry which is preliminary data.</text>
</comment>
<name>A0ACC2QID8_9NEOP</name>
<organism evidence="1 2">
    <name type="scientific">Mythimna loreyi</name>
    <dbReference type="NCBI Taxonomy" id="667449"/>
    <lineage>
        <taxon>Eukaryota</taxon>
        <taxon>Metazoa</taxon>
        <taxon>Ecdysozoa</taxon>
        <taxon>Arthropoda</taxon>
        <taxon>Hexapoda</taxon>
        <taxon>Insecta</taxon>
        <taxon>Pterygota</taxon>
        <taxon>Neoptera</taxon>
        <taxon>Endopterygota</taxon>
        <taxon>Lepidoptera</taxon>
        <taxon>Glossata</taxon>
        <taxon>Ditrysia</taxon>
        <taxon>Noctuoidea</taxon>
        <taxon>Noctuidae</taxon>
        <taxon>Noctuinae</taxon>
        <taxon>Hadenini</taxon>
        <taxon>Mythimna</taxon>
    </lineage>
</organism>
<accession>A0ACC2QID8</accession>
<keyword evidence="2" id="KW-1185">Reference proteome</keyword>
<reference evidence="1" key="1">
    <citation type="submission" date="2023-03" db="EMBL/GenBank/DDBJ databases">
        <title>Chromosome-level genomes of two armyworms, Mythimna separata and Mythimna loreyi, provide insights into the biosynthesis and reception of sex pheromones.</title>
        <authorList>
            <person name="Zhao H."/>
        </authorList>
    </citation>
    <scope>NUCLEOTIDE SEQUENCE</scope>
    <source>
        <strain evidence="1">BeijingLab</strain>
    </source>
</reference>
<dbReference type="Proteomes" id="UP001231649">
    <property type="component" value="Chromosome 18"/>
</dbReference>
<evidence type="ECO:0000313" key="2">
    <source>
        <dbReference type="Proteomes" id="UP001231649"/>
    </source>
</evidence>
<proteinExistence type="predicted"/>
<protein>
    <submittedName>
        <fullName evidence="1">Uncharacterized protein</fullName>
    </submittedName>
</protein>
<evidence type="ECO:0000313" key="1">
    <source>
        <dbReference type="EMBL" id="KAJ8717511.1"/>
    </source>
</evidence>
<gene>
    <name evidence="1" type="ORF">PYW08_005910</name>
</gene>
<dbReference type="EMBL" id="CM056794">
    <property type="protein sequence ID" value="KAJ8717511.1"/>
    <property type="molecule type" value="Genomic_DNA"/>
</dbReference>
<sequence>MDVNALHKDELEFELACRGILDCKTVATMRKFLREILVRELSGESSISFKVPKSCIDNPGNEILVCVNKLSAITSLISEVSQSPESSFIRRIHSRLTHLSNRAKLIIPTEAGDIEKHLSLLKNVQDTLLSLKKLEQEGEEDEEDDVISEHEKDILQKSLGEEAVQIIGQLEKYQNPGKAFLPNDTMSEVPQNRASRSTADQAVLERPREPTHHPYLQRASTFDSGLHKRKLVPIKDWGVKFTGKGSVSVNAFLERVEELKDARNATDEDLFRYAIDFFEDEALVWFRANKGIVDDWSQLVTLLLDTFQHPYYQEELLEEIKRRTQSCQESVMVYMAIMQNMFIRLPTPIPEGQKLLILRRNLQPYLQQAICRDIFDSVREMTSVLRIIERTKLSCDNFKEPTLNKHSLEGDLAYQGNTSRCSGNENRSELAAINDKEVVLTKCWNCRATGHRFRDCTLPKQRLFCYRCGRFGRTTSKCSCNATNKGNDSSESMPADRTPRN</sequence>